<evidence type="ECO:0000313" key="3">
    <source>
        <dbReference type="Proteomes" id="UP000563426"/>
    </source>
</evidence>
<dbReference type="EMBL" id="JABFJV010000012">
    <property type="protein sequence ID" value="NOK32316.1"/>
    <property type="molecule type" value="Genomic_DNA"/>
</dbReference>
<dbReference type="GO" id="GO:0006139">
    <property type="term" value="P:nucleobase-containing compound metabolic process"/>
    <property type="evidence" value="ECO:0007669"/>
    <property type="project" value="InterPro"/>
</dbReference>
<dbReference type="SMART" id="SM00487">
    <property type="entry name" value="DEXDc"/>
    <property type="match status" value="1"/>
</dbReference>
<reference evidence="2 3" key="1">
    <citation type="submission" date="2020-05" db="EMBL/GenBank/DDBJ databases">
        <authorList>
            <person name="Whitworth D."/>
        </authorList>
    </citation>
    <scope>NUCLEOTIDE SEQUENCE [LARGE SCALE GENOMIC DNA]</scope>
    <source>
        <strain evidence="2 3">AB043B</strain>
    </source>
</reference>
<keyword evidence="2" id="KW-0067">ATP-binding</keyword>
<dbReference type="Gene3D" id="3.40.50.300">
    <property type="entry name" value="P-loop containing nucleotide triphosphate hydrolases"/>
    <property type="match status" value="2"/>
</dbReference>
<dbReference type="GO" id="GO:0003676">
    <property type="term" value="F:nucleic acid binding"/>
    <property type="evidence" value="ECO:0007669"/>
    <property type="project" value="InterPro"/>
</dbReference>
<proteinExistence type="predicted"/>
<accession>A0A7Y4NQ43</accession>
<dbReference type="InterPro" id="IPR011545">
    <property type="entry name" value="DEAD/DEAH_box_helicase_dom"/>
</dbReference>
<dbReference type="GO" id="GO:0016818">
    <property type="term" value="F:hydrolase activity, acting on acid anhydrides, in phosphorus-containing anhydrides"/>
    <property type="evidence" value="ECO:0007669"/>
    <property type="project" value="InterPro"/>
</dbReference>
<keyword evidence="3" id="KW-1185">Reference proteome</keyword>
<protein>
    <submittedName>
        <fullName evidence="2">DEAD/DEAH box helicase</fullName>
    </submittedName>
</protein>
<feature type="domain" description="Helicase ATP-binding" evidence="1">
    <location>
        <begin position="43"/>
        <end position="311"/>
    </location>
</feature>
<evidence type="ECO:0000259" key="1">
    <source>
        <dbReference type="PROSITE" id="PS51192"/>
    </source>
</evidence>
<keyword evidence="2" id="KW-0378">Hydrolase</keyword>
<dbReference type="AlphaFoldDB" id="A0A7Y4NQ43"/>
<dbReference type="SMART" id="SM00491">
    <property type="entry name" value="HELICc2"/>
    <property type="match status" value="1"/>
</dbReference>
<dbReference type="Proteomes" id="UP000563426">
    <property type="component" value="Unassembled WGS sequence"/>
</dbReference>
<dbReference type="Pfam" id="PF00270">
    <property type="entry name" value="DEAD"/>
    <property type="match status" value="1"/>
</dbReference>
<dbReference type="SUPFAM" id="SSF52540">
    <property type="entry name" value="P-loop containing nucleoside triphosphate hydrolases"/>
    <property type="match status" value="2"/>
</dbReference>
<dbReference type="RefSeq" id="WP_171433029.1">
    <property type="nucleotide sequence ID" value="NZ_JABFJV010000012.1"/>
</dbReference>
<dbReference type="InterPro" id="IPR006555">
    <property type="entry name" value="ATP-dep_Helicase_C"/>
</dbReference>
<evidence type="ECO:0000313" key="2">
    <source>
        <dbReference type="EMBL" id="NOK32316.1"/>
    </source>
</evidence>
<dbReference type="InterPro" id="IPR014001">
    <property type="entry name" value="Helicase_ATP-bd"/>
</dbReference>
<keyword evidence="2" id="KW-0347">Helicase</keyword>
<keyword evidence="2" id="KW-0547">Nucleotide-binding</keyword>
<dbReference type="Pfam" id="PF13307">
    <property type="entry name" value="Helicase_C_2"/>
    <property type="match status" value="1"/>
</dbReference>
<gene>
    <name evidence="2" type="ORF">HMI49_03755</name>
</gene>
<name>A0A7Y4NQ43_9BACT</name>
<dbReference type="GO" id="GO:0004386">
    <property type="term" value="F:helicase activity"/>
    <property type="evidence" value="ECO:0007669"/>
    <property type="project" value="UniProtKB-KW"/>
</dbReference>
<dbReference type="PROSITE" id="PS51192">
    <property type="entry name" value="HELICASE_ATP_BIND_1"/>
    <property type="match status" value="1"/>
</dbReference>
<comment type="caution">
    <text evidence="2">The sequence shown here is derived from an EMBL/GenBank/DDBJ whole genome shotgun (WGS) entry which is preliminary data.</text>
</comment>
<organism evidence="2 3">
    <name type="scientific">Corallococcus exercitus</name>
    <dbReference type="NCBI Taxonomy" id="2316736"/>
    <lineage>
        <taxon>Bacteria</taxon>
        <taxon>Pseudomonadati</taxon>
        <taxon>Myxococcota</taxon>
        <taxon>Myxococcia</taxon>
        <taxon>Myxococcales</taxon>
        <taxon>Cystobacterineae</taxon>
        <taxon>Myxococcaceae</taxon>
        <taxon>Corallococcus</taxon>
    </lineage>
</organism>
<sequence length="865" mass="95823">MAFKKPPPPPDVPDSPEKLLLNLPRRKIPDVLPHQGEVMRTYAGLSPAEKDVALQLPTGSGKTLVGLLIAEWLKRKNKERVVYLCPTNQLVHQVAEQADEKYGLTVTRFTGSKRYYSPSDKATYLNGTHVAVTTYSSIFNSNPFFEDPDVIILDDAHAAENYIAAMWSLRVEKENEDHSALHTALRAIIRPHINPTDAVRLAGGDEGPVDWSWSNKLPTPAFAAITEELVHVLDAHAETAGLDYQWTAIRDHLHACHLYLSTQDILIRPLIPPTWTHEPFEKARQRIYMSATLGASGDLERLTGRRTIKRVAIPKDFDRQGVGRRFFIFPSLALSEDDTVKLRHELMRRAERSLVLVPSSKVASKIEEGVKAELKFKTFGSDAIEKSKKPFVAEKQAVAIVANRYDGIDFPESECRLLFIEGLPRAVNTQERFLMSRMGANAIFNERIQTRVLQAVGRCTRSLNDFSAVVVTGIDLPEYLTDIRRRKYLHPELQAELSFGADQSAGTTLDGIIENFGIFLANGPEWEEVNQQIVSARAAAKQEAFPGLAELSSVVGHEVRYQESLWQGDFLASMEHAQKVLAGLNASELQGYRALWNYLAGSAAWLDAKSGGADALLQKARVHFASAKAAARGIPWLIGLASYQQDETDRDDDVSALMSQLERVEAILASLGTVHDAAFARREKEILEGISSNDSVRFEQGQKLLGELLGFEAGKVERDASPDPWWIAGGKCLVFEDHSGANPDSALDATKARQAASHPNWMKANVESSKDTTILPVLVSPVRTALEGAHPHLSEVAMWPIGEFRTWSIQALAIIRSVRTTFVEPGDLAWRASAAKDFTENKMSASILFAMLSKRKASEFLSVAK</sequence>
<dbReference type="InterPro" id="IPR027417">
    <property type="entry name" value="P-loop_NTPase"/>
</dbReference>
<dbReference type="GO" id="GO:0005524">
    <property type="term" value="F:ATP binding"/>
    <property type="evidence" value="ECO:0007669"/>
    <property type="project" value="InterPro"/>
</dbReference>
<dbReference type="CDD" id="cd00046">
    <property type="entry name" value="SF2-N"/>
    <property type="match status" value="1"/>
</dbReference>